<feature type="transmembrane region" description="Helical" evidence="3">
    <location>
        <begin position="52"/>
        <end position="74"/>
    </location>
</feature>
<dbReference type="CDD" id="cd00038">
    <property type="entry name" value="CAP_ED"/>
    <property type="match status" value="1"/>
</dbReference>
<keyword evidence="6" id="KW-1185">Reference proteome</keyword>
<dbReference type="eggNOG" id="COG0664">
    <property type="taxonomic scope" value="Bacteria"/>
</dbReference>
<feature type="compositionally biased region" description="Basic and acidic residues" evidence="2">
    <location>
        <begin position="943"/>
        <end position="957"/>
    </location>
</feature>
<dbReference type="Proteomes" id="UP000030661">
    <property type="component" value="Unassembled WGS sequence"/>
</dbReference>
<keyword evidence="3" id="KW-0812">Transmembrane</keyword>
<dbReference type="Gene3D" id="1.25.10.10">
    <property type="entry name" value="Leucine-rich Repeat Variant"/>
    <property type="match status" value="3"/>
</dbReference>
<dbReference type="AlphaFoldDB" id="A0A0S6W9F8"/>
<dbReference type="PANTHER" id="PTHR12697">
    <property type="entry name" value="PBS LYASE HEAT-LIKE PROTEIN"/>
    <property type="match status" value="1"/>
</dbReference>
<dbReference type="InterPro" id="IPR021133">
    <property type="entry name" value="HEAT_type_2"/>
</dbReference>
<dbReference type="InterPro" id="IPR018490">
    <property type="entry name" value="cNMP-bd_dom_sf"/>
</dbReference>
<dbReference type="Pfam" id="PF13646">
    <property type="entry name" value="HEAT_2"/>
    <property type="match status" value="2"/>
</dbReference>
<dbReference type="SUPFAM" id="SSF103473">
    <property type="entry name" value="MFS general substrate transporter"/>
    <property type="match status" value="1"/>
</dbReference>
<evidence type="ECO:0000259" key="4">
    <source>
        <dbReference type="PROSITE" id="PS50042"/>
    </source>
</evidence>
<accession>A0A0S6W9F8</accession>
<name>A0A0S6W9F8_VECG1</name>
<dbReference type="InterPro" id="IPR014710">
    <property type="entry name" value="RmlC-like_jellyroll"/>
</dbReference>
<dbReference type="PANTHER" id="PTHR12697:SF5">
    <property type="entry name" value="DEOXYHYPUSINE HYDROXYLASE"/>
    <property type="match status" value="1"/>
</dbReference>
<evidence type="ECO:0000256" key="3">
    <source>
        <dbReference type="SAM" id="Phobius"/>
    </source>
</evidence>
<evidence type="ECO:0000256" key="2">
    <source>
        <dbReference type="SAM" id="MobiDB-lite"/>
    </source>
</evidence>
<keyword evidence="3" id="KW-0472">Membrane</keyword>
<dbReference type="eggNOG" id="COG1413">
    <property type="taxonomic scope" value="Bacteria"/>
</dbReference>
<feature type="transmembrane region" description="Helical" evidence="3">
    <location>
        <begin position="110"/>
        <end position="133"/>
    </location>
</feature>
<proteinExistence type="predicted"/>
<evidence type="ECO:0000256" key="1">
    <source>
        <dbReference type="ARBA" id="ARBA00045876"/>
    </source>
</evidence>
<feature type="transmembrane region" description="Helical" evidence="3">
    <location>
        <begin position="86"/>
        <end position="104"/>
    </location>
</feature>
<dbReference type="PROSITE" id="PS50042">
    <property type="entry name" value="CNMP_BINDING_3"/>
    <property type="match status" value="1"/>
</dbReference>
<dbReference type="SMART" id="SM00100">
    <property type="entry name" value="cNMP"/>
    <property type="match status" value="1"/>
</dbReference>
<feature type="region of interest" description="Disordered" evidence="2">
    <location>
        <begin position="943"/>
        <end position="1009"/>
    </location>
</feature>
<organism evidence="5">
    <name type="scientific">Vecturithrix granuli</name>
    <dbReference type="NCBI Taxonomy" id="1499967"/>
    <lineage>
        <taxon>Bacteria</taxon>
        <taxon>Candidatus Moduliflexota</taxon>
        <taxon>Candidatus Vecturitrichia</taxon>
        <taxon>Candidatus Vecturitrichales</taxon>
        <taxon>Candidatus Vecturitrichaceae</taxon>
        <taxon>Candidatus Vecturithrix</taxon>
    </lineage>
</organism>
<dbReference type="HOGENOM" id="CLU_268604_0_0_0"/>
<gene>
    <name evidence="5" type="ORF">U27_01902</name>
</gene>
<feature type="transmembrane region" description="Helical" evidence="3">
    <location>
        <begin position="145"/>
        <end position="171"/>
    </location>
</feature>
<feature type="transmembrane region" description="Helical" evidence="3">
    <location>
        <begin position="313"/>
        <end position="332"/>
    </location>
</feature>
<sequence>MVNFFCTLFNIRKDEWMSVLFLFTIAALVTTGSIWGSTIAYAAFLKQVGLHLLPWILVLSAILSFFATGIYTAFVDRINHQKLLTGIYIFGAASIALGLTLLYLKFSSIAFPILYLLFLARVAISNPHFITYVNSFYDIQSAKRVLPVITAGFRIGNILGGLTTPLLLAWFASDRIITIWLLTYIPIVGLVWLMPYFLRKKGASGKPPHRSTSLVKTASRRPYFLDLENIKEGFSYTIRSNYLRWIAIGTLLSMILLALIEYKTMELLLQVCGTQEELASFLALVTGIANIFALPILVFAISRLITLLGLNNVILFFPLINLFICGGLIFAPGTLSAIGAYLGYSVFPGIFQFPIDGLLYNAVPSRIKGRACAFVNGLVEPIGTLMGSLLLFIPVLVTSWWMIPLIIGILALAYVANTLVIRKQYRIALIKMLEEEDFSFMLPQESSDITTTDPIILAQLEKKLKESTSRELTVFMAQLISQTGSHEAGKILRRAIDNATDARMRSAILDVMAASNLKGDIVRDTYTTFLADPDEQVRQSAFIGLEQLMGINNKQFVALAVNMLNDSSTQVRIRVLSALSQTRDFYLMPSAMNVLNAFLADDAPSLRAQGVQILGQIEEEGALVRLAEYVNDPADEVRLEAATAIEARIHSINGHPSGTLFVAKMETLLHDPVERVRQAALQVIGHGCKQNRDLYPKLIEALSDSSPHIRATAVNNLTHLGKSVISVLHPKLNSPQLDLRKMVAVVLCRIQPEEFGPLVNTSIQGNLLNIYQQYAISDMLGSYQSSFGLMILQKVLNDRNQQLLDEIFYLMSAMHDADAVQLVNESLHSKELSLRASAMEVLETMTNPKTARLMSPFFDPEHQAEQILSIGKDVWDLPQPDMAKTLRTFLATPEEPWLRTIATFVLGELGASLTPSPRPPQPAILPDKPRVTFKLLDETNSENREINNGEGASEHIGSRRRTARRAVKPDLLSLLSDEASPETAQTSALPAVAPETKESDAIDRPSDSAPTIFTLPEIETLLASSLADSDEEVRFTAQIAQRMIAGLRKKDLLQKEHVMLSAIEKVIFLKQVSFFQGMTIEQLKVLANVCEEEFFPTDTHLFHQGESGVNLYVIVNGRVGIEQEKRKGSFVRVNTLEAYSYLGEVSVFDASPHTADAIAIQDTLTLRISREHLLALARQHPELSLQLINALNKQLRHAYDRIAELTRSRPRELHKLFDQFD</sequence>
<feature type="domain" description="Cyclic nucleotide-binding" evidence="4">
    <location>
        <begin position="1074"/>
        <end position="1194"/>
    </location>
</feature>
<dbReference type="SUPFAM" id="SSF51206">
    <property type="entry name" value="cAMP-binding domain-like"/>
    <property type="match status" value="1"/>
</dbReference>
<dbReference type="InterPro" id="IPR016024">
    <property type="entry name" value="ARM-type_fold"/>
</dbReference>
<dbReference type="CDD" id="cd06174">
    <property type="entry name" value="MFS"/>
    <property type="match status" value="1"/>
</dbReference>
<dbReference type="InterPro" id="IPR011989">
    <property type="entry name" value="ARM-like"/>
</dbReference>
<protein>
    <submittedName>
        <fullName evidence="5">Transcriptional regulator, Crp/Fnr family</fullName>
    </submittedName>
</protein>
<comment type="function">
    <text evidence="1">Catalyzes the hydroxylation of the N(6)-(4-aminobutyl)-L-lysine intermediate produced by deoxyhypusine synthase/DHPS on a critical lysine of the eukaryotic translation initiation factor 5A/eIF-5A. This is the second step of the post-translational modification of that lysine into an unusual amino acid residue named hypusine. Hypusination is unique to mature eIF-5A factor and is essential for its function.</text>
</comment>
<dbReference type="EMBL" id="DF820463">
    <property type="protein sequence ID" value="GAK55071.1"/>
    <property type="molecule type" value="Genomic_DNA"/>
</dbReference>
<evidence type="ECO:0000313" key="6">
    <source>
        <dbReference type="Proteomes" id="UP000030661"/>
    </source>
</evidence>
<dbReference type="Pfam" id="PF00027">
    <property type="entry name" value="cNMP_binding"/>
    <property type="match status" value="1"/>
</dbReference>
<feature type="transmembrane region" description="Helical" evidence="3">
    <location>
        <begin position="338"/>
        <end position="359"/>
    </location>
</feature>
<dbReference type="PROSITE" id="PS50077">
    <property type="entry name" value="HEAT_REPEAT"/>
    <property type="match status" value="1"/>
</dbReference>
<feature type="transmembrane region" description="Helical" evidence="3">
    <location>
        <begin position="399"/>
        <end position="421"/>
    </location>
</feature>
<keyword evidence="3" id="KW-1133">Transmembrane helix</keyword>
<feature type="transmembrane region" description="Helical" evidence="3">
    <location>
        <begin position="371"/>
        <end position="393"/>
    </location>
</feature>
<feature type="compositionally biased region" description="Basic and acidic residues" evidence="2">
    <location>
        <begin position="995"/>
        <end position="1006"/>
    </location>
</feature>
<feature type="transmembrane region" description="Helical" evidence="3">
    <location>
        <begin position="280"/>
        <end position="301"/>
    </location>
</feature>
<feature type="transmembrane region" description="Helical" evidence="3">
    <location>
        <begin position="242"/>
        <end position="260"/>
    </location>
</feature>
<dbReference type="Gene3D" id="2.60.120.10">
    <property type="entry name" value="Jelly Rolls"/>
    <property type="match status" value="1"/>
</dbReference>
<dbReference type="eggNOG" id="COG3202">
    <property type="taxonomic scope" value="Bacteria"/>
</dbReference>
<dbReference type="InterPro" id="IPR000595">
    <property type="entry name" value="cNMP-bd_dom"/>
</dbReference>
<feature type="transmembrane region" description="Helical" evidence="3">
    <location>
        <begin position="177"/>
        <end position="198"/>
    </location>
</feature>
<dbReference type="GO" id="GO:0016491">
    <property type="term" value="F:oxidoreductase activity"/>
    <property type="evidence" value="ECO:0007669"/>
    <property type="project" value="TreeGrafter"/>
</dbReference>
<dbReference type="SUPFAM" id="SSF48371">
    <property type="entry name" value="ARM repeat"/>
    <property type="match status" value="1"/>
</dbReference>
<reference evidence="5" key="1">
    <citation type="journal article" date="2015" name="PeerJ">
        <title>First genomic representation of candidate bacterial phylum KSB3 points to enhanced environmental sensing as a trigger of wastewater bulking.</title>
        <authorList>
            <person name="Sekiguchi Y."/>
            <person name="Ohashi A."/>
            <person name="Parks D.H."/>
            <person name="Yamauchi T."/>
            <person name="Tyson G.W."/>
            <person name="Hugenholtz P."/>
        </authorList>
    </citation>
    <scope>NUCLEOTIDE SEQUENCE [LARGE SCALE GENOMIC DNA]</scope>
</reference>
<dbReference type="Gene3D" id="1.20.1250.20">
    <property type="entry name" value="MFS general substrate transporter like domains"/>
    <property type="match status" value="1"/>
</dbReference>
<evidence type="ECO:0000313" key="5">
    <source>
        <dbReference type="EMBL" id="GAK55071.1"/>
    </source>
</evidence>
<dbReference type="InterPro" id="IPR036259">
    <property type="entry name" value="MFS_trans_sf"/>
</dbReference>
<dbReference type="STRING" id="1499967.U27_01902"/>